<feature type="binding site" evidence="6">
    <location>
        <position position="228"/>
    </location>
    <ligand>
        <name>Zn(2+)</name>
        <dbReference type="ChEBI" id="CHEBI:29105"/>
    </ligand>
</feature>
<comment type="subcellular location">
    <subcellularLocation>
        <location evidence="1">Mitochondrion</location>
    </subcellularLocation>
</comment>
<dbReference type="InterPro" id="IPR026590">
    <property type="entry name" value="Ssirtuin_cat_dom"/>
</dbReference>
<keyword evidence="6" id="KW-0479">Metal-binding</keyword>
<evidence type="ECO:0000256" key="7">
    <source>
        <dbReference type="SAM" id="MobiDB-lite"/>
    </source>
</evidence>
<feature type="region of interest" description="Disordered" evidence="7">
    <location>
        <begin position="386"/>
        <end position="507"/>
    </location>
</feature>
<feature type="compositionally biased region" description="Basic residues" evidence="7">
    <location>
        <begin position="177"/>
        <end position="187"/>
    </location>
</feature>
<feature type="region of interest" description="Disordered" evidence="7">
    <location>
        <begin position="138"/>
        <end position="190"/>
    </location>
</feature>
<dbReference type="Proteomes" id="UP000076738">
    <property type="component" value="Unassembled WGS sequence"/>
</dbReference>
<dbReference type="AlphaFoldDB" id="A0A167G5Y4"/>
<organism evidence="9 10">
    <name type="scientific">Calocera viscosa (strain TUFC12733)</name>
    <dbReference type="NCBI Taxonomy" id="1330018"/>
    <lineage>
        <taxon>Eukaryota</taxon>
        <taxon>Fungi</taxon>
        <taxon>Dikarya</taxon>
        <taxon>Basidiomycota</taxon>
        <taxon>Agaricomycotina</taxon>
        <taxon>Dacrymycetes</taxon>
        <taxon>Dacrymycetales</taxon>
        <taxon>Dacrymycetaceae</taxon>
        <taxon>Calocera</taxon>
    </lineage>
</organism>
<sequence>MTVTLDLAHLLASSAPEDAAARRTLSSLSLAVARARRVVVVTGAGISCSCGIPDFRSSDGLYNLVKSRYPDVVLKGRDLFDASLFRSPESTALFYTFMAELKAAIDAAQPSRTHEFLKVLDRRGKLLRSYTQNIDGLEQRAGLSTAAGPSREGKENDAPSPSPAAPQSSSIAEPAKPKPKPKGKSLKSARNVQLHGDIHAVRCTLCAYTAPFSPEHTASFREGKAPACPACTARCEARLLRAARSIPTGSLRPAIVLYDEPHPLGEEIGTVQGSDLSRAPDLLIIMGTSLKVHGLKRLVREFAAAVHARAERVGGQEGKGGKKQPAMLGKVLFVNRTPPSSEWAGVIDYHVQGETDAWVARVEEEWRRLRPQDWEVQTTLDELPAKARAKVSKPGLPLLVKDKPVEKEKKRPKARRAGNGNSSDAENIPLSQTSALSGKTLVPTPRKEKLVPLSPSKRANLANHYDSDASPRKKRSPGSGSDKGRQEEAGRTPLGERNGGFKEKGLLFGSPSRAQAREDLGLEELSLVTPVKRRSARARLVPVRA</sequence>
<dbReference type="GO" id="GO:0017136">
    <property type="term" value="F:histone deacetylase activity, NAD-dependent"/>
    <property type="evidence" value="ECO:0007669"/>
    <property type="project" value="TreeGrafter"/>
</dbReference>
<dbReference type="SUPFAM" id="SSF52467">
    <property type="entry name" value="DHS-like NAD/FAD-binding domain"/>
    <property type="match status" value="1"/>
</dbReference>
<dbReference type="OrthoDB" id="2919105at2759"/>
<evidence type="ECO:0000256" key="3">
    <source>
        <dbReference type="ARBA" id="ARBA00022679"/>
    </source>
</evidence>
<reference evidence="9 10" key="1">
    <citation type="journal article" date="2016" name="Mol. Biol. Evol.">
        <title>Comparative Genomics of Early-Diverging Mushroom-Forming Fungi Provides Insights into the Origins of Lignocellulose Decay Capabilities.</title>
        <authorList>
            <person name="Nagy L.G."/>
            <person name="Riley R."/>
            <person name="Tritt A."/>
            <person name="Adam C."/>
            <person name="Daum C."/>
            <person name="Floudas D."/>
            <person name="Sun H."/>
            <person name="Yadav J.S."/>
            <person name="Pangilinan J."/>
            <person name="Larsson K.H."/>
            <person name="Matsuura K."/>
            <person name="Barry K."/>
            <person name="Labutti K."/>
            <person name="Kuo R."/>
            <person name="Ohm R.A."/>
            <person name="Bhattacharya S.S."/>
            <person name="Shirouzu T."/>
            <person name="Yoshinaga Y."/>
            <person name="Martin F.M."/>
            <person name="Grigoriev I.V."/>
            <person name="Hibbett D.S."/>
        </authorList>
    </citation>
    <scope>NUCLEOTIDE SEQUENCE [LARGE SCALE GENOMIC DNA]</scope>
    <source>
        <strain evidence="9 10">TUFC12733</strain>
    </source>
</reference>
<dbReference type="Gene3D" id="3.40.50.1220">
    <property type="entry name" value="TPP-binding domain"/>
    <property type="match status" value="2"/>
</dbReference>
<dbReference type="InterPro" id="IPR029035">
    <property type="entry name" value="DHS-like_NAD/FAD-binding_dom"/>
</dbReference>
<gene>
    <name evidence="9" type="ORF">CALVIDRAFT_523048</name>
</gene>
<dbReference type="PANTHER" id="PTHR11085">
    <property type="entry name" value="NAD-DEPENDENT PROTEIN DEACYLASE SIRTUIN-5, MITOCHONDRIAL-RELATED"/>
    <property type="match status" value="1"/>
</dbReference>
<feature type="active site" description="Proton acceptor" evidence="6">
    <location>
        <position position="195"/>
    </location>
</feature>
<evidence type="ECO:0000256" key="4">
    <source>
        <dbReference type="ARBA" id="ARBA00023027"/>
    </source>
</evidence>
<dbReference type="PANTHER" id="PTHR11085:SF8">
    <property type="entry name" value="NAD-DEPENDENT HISTONE DEACETYLASE HST3"/>
    <property type="match status" value="1"/>
</dbReference>
<dbReference type="GO" id="GO:0070403">
    <property type="term" value="F:NAD+ binding"/>
    <property type="evidence" value="ECO:0007669"/>
    <property type="project" value="InterPro"/>
</dbReference>
<dbReference type="InterPro" id="IPR050134">
    <property type="entry name" value="NAD-dep_sirtuin_deacylases"/>
</dbReference>
<evidence type="ECO:0000256" key="5">
    <source>
        <dbReference type="ARBA" id="ARBA00023128"/>
    </source>
</evidence>
<accession>A0A167G5Y4</accession>
<keyword evidence="10" id="KW-1185">Reference proteome</keyword>
<evidence type="ECO:0000256" key="2">
    <source>
        <dbReference type="ARBA" id="ARBA00006924"/>
    </source>
</evidence>
<feature type="binding site" evidence="6">
    <location>
        <position position="203"/>
    </location>
    <ligand>
        <name>Zn(2+)</name>
        <dbReference type="ChEBI" id="CHEBI:29105"/>
    </ligand>
</feature>
<name>A0A167G5Y4_CALVF</name>
<dbReference type="EMBL" id="KV417348">
    <property type="protein sequence ID" value="KZO90205.1"/>
    <property type="molecule type" value="Genomic_DNA"/>
</dbReference>
<comment type="similarity">
    <text evidence="2">Belongs to the sirtuin family. Class I subfamily.</text>
</comment>
<dbReference type="InterPro" id="IPR026591">
    <property type="entry name" value="Sirtuin_cat_small_dom_sf"/>
</dbReference>
<keyword evidence="4" id="KW-0520">NAD</keyword>
<feature type="compositionally biased region" description="Polar residues" evidence="7">
    <location>
        <begin position="419"/>
        <end position="437"/>
    </location>
</feature>
<evidence type="ECO:0000313" key="9">
    <source>
        <dbReference type="EMBL" id="KZO90205.1"/>
    </source>
</evidence>
<evidence type="ECO:0000256" key="6">
    <source>
        <dbReference type="PROSITE-ProRule" id="PRU00236"/>
    </source>
</evidence>
<dbReference type="Gene3D" id="3.30.1600.10">
    <property type="entry name" value="SIR2/SIRT2 'Small Domain"/>
    <property type="match status" value="1"/>
</dbReference>
<protein>
    <submittedName>
        <fullName evidence="9">DHS-like NAD/FAD-binding domain-containing protein</fullName>
    </submittedName>
</protein>
<feature type="compositionally biased region" description="Basic and acidic residues" evidence="7">
    <location>
        <begin position="400"/>
        <end position="409"/>
    </location>
</feature>
<proteinExistence type="inferred from homology"/>
<keyword evidence="3" id="KW-0808">Transferase</keyword>
<feature type="binding site" evidence="6">
    <location>
        <position position="235"/>
    </location>
    <ligand>
        <name>Zn(2+)</name>
        <dbReference type="ChEBI" id="CHEBI:29105"/>
    </ligand>
</feature>
<dbReference type="PROSITE" id="PS50305">
    <property type="entry name" value="SIRTUIN"/>
    <property type="match status" value="1"/>
</dbReference>
<dbReference type="InterPro" id="IPR003000">
    <property type="entry name" value="Sirtuin"/>
</dbReference>
<evidence type="ECO:0000313" key="10">
    <source>
        <dbReference type="Proteomes" id="UP000076738"/>
    </source>
</evidence>
<keyword evidence="6" id="KW-0862">Zinc</keyword>
<evidence type="ECO:0000256" key="1">
    <source>
        <dbReference type="ARBA" id="ARBA00004173"/>
    </source>
</evidence>
<dbReference type="Pfam" id="PF02146">
    <property type="entry name" value="SIR2"/>
    <property type="match status" value="2"/>
</dbReference>
<feature type="compositionally biased region" description="Low complexity" evidence="7">
    <location>
        <begin position="165"/>
        <end position="174"/>
    </location>
</feature>
<dbReference type="GO" id="GO:0046872">
    <property type="term" value="F:metal ion binding"/>
    <property type="evidence" value="ECO:0007669"/>
    <property type="project" value="UniProtKB-KW"/>
</dbReference>
<keyword evidence="5" id="KW-0496">Mitochondrion</keyword>
<dbReference type="STRING" id="1330018.A0A167G5Y4"/>
<dbReference type="GO" id="GO:0005634">
    <property type="term" value="C:nucleus"/>
    <property type="evidence" value="ECO:0007669"/>
    <property type="project" value="TreeGrafter"/>
</dbReference>
<dbReference type="GO" id="GO:0005739">
    <property type="term" value="C:mitochondrion"/>
    <property type="evidence" value="ECO:0007669"/>
    <property type="project" value="UniProtKB-SubCell"/>
</dbReference>
<feature type="domain" description="Deacetylase sirtuin-type" evidence="8">
    <location>
        <begin position="15"/>
        <end position="386"/>
    </location>
</feature>
<evidence type="ECO:0000259" key="8">
    <source>
        <dbReference type="PROSITE" id="PS50305"/>
    </source>
</evidence>
<feature type="binding site" evidence="6">
    <location>
        <position position="206"/>
    </location>
    <ligand>
        <name>Zn(2+)</name>
        <dbReference type="ChEBI" id="CHEBI:29105"/>
    </ligand>
</feature>